<dbReference type="EMBL" id="PEVC01000058">
    <property type="protein sequence ID" value="PIV00284.1"/>
    <property type="molecule type" value="Genomic_DNA"/>
</dbReference>
<keyword evidence="2" id="KW-1133">Transmembrane helix</keyword>
<dbReference type="InterPro" id="IPR023365">
    <property type="entry name" value="Sortase_dom-sf"/>
</dbReference>
<reference evidence="4" key="1">
    <citation type="submission" date="2017-09" db="EMBL/GenBank/DDBJ databases">
        <title>Depth-based differentiation of microbial function through sediment-hosted aquifers and enrichment of novel symbionts in the deep terrestrial subsurface.</title>
        <authorList>
            <person name="Probst A.J."/>
            <person name="Ladd B."/>
            <person name="Jarett J.K."/>
            <person name="Geller-Mcgrath D.E."/>
            <person name="Sieber C.M.K."/>
            <person name="Emerson J.B."/>
            <person name="Anantharaman K."/>
            <person name="Thomas B.C."/>
            <person name="Malmstrom R."/>
            <person name="Stieglmeier M."/>
            <person name="Klingl A."/>
            <person name="Woyke T."/>
            <person name="Ryan C.M."/>
            <person name="Banfield J.F."/>
        </authorList>
    </citation>
    <scope>NUCLEOTIDE SEQUENCE [LARGE SCALE GENOMIC DNA]</scope>
</reference>
<protein>
    <recommendedName>
        <fullName evidence="5">Sortase</fullName>
    </recommendedName>
</protein>
<feature type="transmembrane region" description="Helical" evidence="2">
    <location>
        <begin position="25"/>
        <end position="46"/>
    </location>
</feature>
<evidence type="ECO:0008006" key="5">
    <source>
        <dbReference type="Google" id="ProtNLM"/>
    </source>
</evidence>
<keyword evidence="1" id="KW-0378">Hydrolase</keyword>
<proteinExistence type="predicted"/>
<comment type="caution">
    <text evidence="3">The sequence shown here is derived from an EMBL/GenBank/DDBJ whole genome shotgun (WGS) entry which is preliminary data.</text>
</comment>
<organism evidence="3 4">
    <name type="scientific">Candidatus Shapirobacteria bacterium CG03_land_8_20_14_0_80_39_12</name>
    <dbReference type="NCBI Taxonomy" id="1974879"/>
    <lineage>
        <taxon>Bacteria</taxon>
        <taxon>Candidatus Shapironibacteriota</taxon>
    </lineage>
</organism>
<name>A0A2M7BAZ8_9BACT</name>
<evidence type="ECO:0000256" key="2">
    <source>
        <dbReference type="SAM" id="Phobius"/>
    </source>
</evidence>
<dbReference type="NCBIfam" id="TIGR01076">
    <property type="entry name" value="sortase_fam"/>
    <property type="match status" value="1"/>
</dbReference>
<dbReference type="GO" id="GO:0016787">
    <property type="term" value="F:hydrolase activity"/>
    <property type="evidence" value="ECO:0007669"/>
    <property type="project" value="UniProtKB-KW"/>
</dbReference>
<evidence type="ECO:0000313" key="4">
    <source>
        <dbReference type="Proteomes" id="UP000229631"/>
    </source>
</evidence>
<evidence type="ECO:0000313" key="3">
    <source>
        <dbReference type="EMBL" id="PIV00284.1"/>
    </source>
</evidence>
<accession>A0A2M7BAZ8</accession>
<keyword evidence="2" id="KW-0472">Membrane</keyword>
<dbReference type="InterPro" id="IPR005754">
    <property type="entry name" value="Sortase"/>
</dbReference>
<evidence type="ECO:0000256" key="1">
    <source>
        <dbReference type="ARBA" id="ARBA00022801"/>
    </source>
</evidence>
<keyword evidence="2" id="KW-0812">Transmembrane</keyword>
<dbReference type="AlphaFoldDB" id="A0A2M7BAZ8"/>
<dbReference type="SUPFAM" id="SSF63817">
    <property type="entry name" value="Sortase"/>
    <property type="match status" value="1"/>
</dbReference>
<dbReference type="Gene3D" id="2.40.260.10">
    <property type="entry name" value="Sortase"/>
    <property type="match status" value="1"/>
</dbReference>
<dbReference type="Pfam" id="PF04203">
    <property type="entry name" value="Sortase"/>
    <property type="match status" value="1"/>
</dbReference>
<gene>
    <name evidence="3" type="ORF">COS54_03310</name>
</gene>
<dbReference type="Proteomes" id="UP000229631">
    <property type="component" value="Unassembled WGS sequence"/>
</dbReference>
<sequence>MIPYRYVKRPPLVYQTRKINFNPKLVAGLLFLAGIFFFINAAYPIVSYQILIAPRFATSFASPTSEGAIAQSFGAVQEGLLPLLAENPQTTEVLGAEIDLADYTKASNWFPGEKVTFAQKENENLSYFFSIPKLGIENAKVLVGMEDLKKSLIQYPGTVPPGRYGNTVIFGHSVLPQFFNPKNYLTIFSTLPTLKIGDSILVEYNGIEYKYLVEQMIEVVPDDISILAQRYDDSYLTLITCVPPGTFLRRLIVRARLSKI</sequence>